<comment type="caution">
    <text evidence="23">The sequence shown here is derived from an EMBL/GenBank/DDBJ whole genome shotgun (WGS) entry which is preliminary data.</text>
</comment>
<evidence type="ECO:0000256" key="5">
    <source>
        <dbReference type="ARBA" id="ARBA00022553"/>
    </source>
</evidence>
<dbReference type="GO" id="GO:0010082">
    <property type="term" value="P:regulation of root meristem growth"/>
    <property type="evidence" value="ECO:0007669"/>
    <property type="project" value="UniProtKB-ARBA"/>
</dbReference>
<evidence type="ECO:0000256" key="17">
    <source>
        <dbReference type="ARBA" id="ARBA00023157"/>
    </source>
</evidence>
<evidence type="ECO:0000256" key="8">
    <source>
        <dbReference type="ARBA" id="ARBA00022692"/>
    </source>
</evidence>
<dbReference type="OrthoDB" id="676979at2759"/>
<dbReference type="Gene3D" id="1.10.510.10">
    <property type="entry name" value="Transferase(Phosphotransferase) domain 1"/>
    <property type="match status" value="1"/>
</dbReference>
<keyword evidence="11 20" id="KW-0547">Nucleotide-binding</keyword>
<evidence type="ECO:0000256" key="21">
    <source>
        <dbReference type="SAM" id="Phobius"/>
    </source>
</evidence>
<dbReference type="FunFam" id="1.10.510.10:FF:000276">
    <property type="entry name" value="LRR receptor-like serine/threonine-protein kinase RCH1"/>
    <property type="match status" value="1"/>
</dbReference>
<dbReference type="FunFam" id="3.80.10.10:FF:000775">
    <property type="entry name" value="Predicted protein"/>
    <property type="match status" value="1"/>
</dbReference>
<keyword evidence="17" id="KW-1015">Disulfide bond</keyword>
<dbReference type="GO" id="GO:2000280">
    <property type="term" value="P:regulation of root development"/>
    <property type="evidence" value="ECO:0007669"/>
    <property type="project" value="UniProtKB-ARBA"/>
</dbReference>
<keyword evidence="8 21" id="KW-0812">Transmembrane</keyword>
<dbReference type="GO" id="GO:0005524">
    <property type="term" value="F:ATP binding"/>
    <property type="evidence" value="ECO:0007669"/>
    <property type="project" value="UniProtKB-UniRule"/>
</dbReference>
<dbReference type="InterPro" id="IPR032675">
    <property type="entry name" value="LRR_dom_sf"/>
</dbReference>
<dbReference type="InterPro" id="IPR008271">
    <property type="entry name" value="Ser/Thr_kinase_AS"/>
</dbReference>
<dbReference type="InterPro" id="IPR017441">
    <property type="entry name" value="Protein_kinase_ATP_BS"/>
</dbReference>
<keyword evidence="13 20" id="KW-0067">ATP-binding</keyword>
<evidence type="ECO:0000256" key="6">
    <source>
        <dbReference type="ARBA" id="ARBA00022614"/>
    </source>
</evidence>
<evidence type="ECO:0000256" key="10">
    <source>
        <dbReference type="ARBA" id="ARBA00022737"/>
    </source>
</evidence>
<feature type="domain" description="Protein kinase" evidence="22">
    <location>
        <begin position="796"/>
        <end position="1086"/>
    </location>
</feature>
<feature type="binding site" evidence="20">
    <location>
        <position position="825"/>
    </location>
    <ligand>
        <name>ATP</name>
        <dbReference type="ChEBI" id="CHEBI:30616"/>
    </ligand>
</feature>
<proteinExistence type="inferred from homology"/>
<keyword evidence="5" id="KW-0597">Phosphoprotein</keyword>
<evidence type="ECO:0000256" key="1">
    <source>
        <dbReference type="ARBA" id="ARBA00004251"/>
    </source>
</evidence>
<dbReference type="Pfam" id="PF00069">
    <property type="entry name" value="Pkinase"/>
    <property type="match status" value="1"/>
</dbReference>
<keyword evidence="24" id="KW-1185">Reference proteome</keyword>
<comment type="subcellular location">
    <subcellularLocation>
        <location evidence="1">Cell membrane</location>
        <topology evidence="1">Single-pass type I membrane protein</topology>
    </subcellularLocation>
</comment>
<dbReference type="InterPro" id="IPR013210">
    <property type="entry name" value="LRR_N_plant-typ"/>
</dbReference>
<keyword evidence="16 21" id="KW-0472">Membrane</keyword>
<evidence type="ECO:0000256" key="14">
    <source>
        <dbReference type="ARBA" id="ARBA00022843"/>
    </source>
</evidence>
<name>A0A7J6WAP1_THATH</name>
<evidence type="ECO:0000313" key="23">
    <source>
        <dbReference type="EMBL" id="KAF5194429.1"/>
    </source>
</evidence>
<keyword evidence="3" id="KW-1003">Cell membrane</keyword>
<sequence>MSIPRSMYKNNHIFIHQYHNLIFFFFFFFIVFVLPQVITSTVNHEVSILHSWLHTTSSSSSSPPSPLLNWNHLDHNPCNWTYITCSSQGFVTEINIQSVPLALPFPSNLSSFSFLQKLVISDANLTGVIPNEIGDCIELSVIDLSSNSLVGSIPSSVGKLRKLQDLILNSNQLTGKIPIELGDCINLNNLFLFDNRLGGNLPSELGKLSSLQVLRLGGNNGIVGRIPSELGECGNLTVLGLADTQVSGSLPASLGRLQNLETLSIYTAMLSGEIPPEIGNCSKLVYLYLYENSLSGALPTELGKLRKLEKMLLWQNDLVGPIPEEIGNCSSLTMLDLSLNSLSGSIPWSIGKLSQLDALMLSNNNISGSIPNVISNATNLLQLQLDTNQISGLIPMELGMLKKLTIFFAWQNQLEGSIPSTLASCSSLQALDLSHNSLTGSIPPGLFQLQNLTKFLLISNDISGVIPQEIGNCTSLVRLRLGDNRISGEIPREIGGLRSLNFLDVSANRIVGVVPDEIGNCVELQMVDLSNNTLRGSLPASLSSLTALQVLDLSLNQFVGLIPASFGRLASLNKLILRGNSFSGSIPASLGLCSSLQLLDFSNNALSGGIPIELCGIEALDIALNLSGNALTGPIPPQISSLSKLSVLDISHNKLGGELTPLSGLENLVSLNISYNNFTGYLPDNKLFHQLSGVELDGNQGLCSWGRDSCFLNDVVGKELSSNKRNITKSRRVKLAIALLITMTVALVVFGIMAVIRTRRVVRHDDDSEIGGGSWPWQFTPFQKLNFSVDQVLKCLVDDNVIGKGCSGVVYRAAMDNGEVIAVKKLWPTAVASANNNDDDKCGVRDSFSAEVKTLGSIRHKNIVRFLGCCWNRSTKLLMYDYMPNGSLGSLLHERTGSCLEWDLRYQIVLGAAQGLAYLHHDCSPPIVHRDIKANNILIGLEFEPYIADFGLAKLVDDGDFARSSNTVAGSYGYIAPEYGYMLKITEKSDVYSYGVVVLEVLTGKQPIDPTIPDGLHVVDWVRQRRGGIEVLDSSLRTRPESEVEEMMQTLGVALLCVTPSPDDRPTMKDVAAMLKEIRQEREEYAKVDALLKGSPATNCKEGCGPTSSHPKLYLESNNTSFSASSLLHSSSSNANMAFK</sequence>
<evidence type="ECO:0000256" key="7">
    <source>
        <dbReference type="ARBA" id="ARBA00022679"/>
    </source>
</evidence>
<evidence type="ECO:0000256" key="20">
    <source>
        <dbReference type="PROSITE-ProRule" id="PRU10141"/>
    </source>
</evidence>
<dbReference type="InterPro" id="IPR051809">
    <property type="entry name" value="Plant_receptor-like_S/T_kinase"/>
</dbReference>
<keyword evidence="10" id="KW-0677">Repeat</keyword>
<dbReference type="InterPro" id="IPR055414">
    <property type="entry name" value="LRR_R13L4/SHOC2-like"/>
</dbReference>
<protein>
    <submittedName>
        <fullName evidence="23">Receptor-like protein kinase</fullName>
    </submittedName>
</protein>
<evidence type="ECO:0000256" key="19">
    <source>
        <dbReference type="ARBA" id="ARBA00023180"/>
    </source>
</evidence>
<keyword evidence="12 23" id="KW-0418">Kinase</keyword>
<dbReference type="Pfam" id="PF08263">
    <property type="entry name" value="LRRNT_2"/>
    <property type="match status" value="1"/>
</dbReference>
<evidence type="ECO:0000256" key="18">
    <source>
        <dbReference type="ARBA" id="ARBA00023170"/>
    </source>
</evidence>
<dbReference type="InterPro" id="IPR000719">
    <property type="entry name" value="Prot_kinase_dom"/>
</dbReference>
<keyword evidence="19" id="KW-0325">Glycoprotein</keyword>
<evidence type="ECO:0000256" key="11">
    <source>
        <dbReference type="ARBA" id="ARBA00022741"/>
    </source>
</evidence>
<dbReference type="AlphaFoldDB" id="A0A7J6WAP1"/>
<evidence type="ECO:0000256" key="12">
    <source>
        <dbReference type="ARBA" id="ARBA00022777"/>
    </source>
</evidence>
<dbReference type="SUPFAM" id="SSF56112">
    <property type="entry name" value="Protein kinase-like (PK-like)"/>
    <property type="match status" value="1"/>
</dbReference>
<dbReference type="Pfam" id="PF00560">
    <property type="entry name" value="LRR_1"/>
    <property type="match status" value="6"/>
</dbReference>
<dbReference type="SUPFAM" id="SSF52058">
    <property type="entry name" value="L domain-like"/>
    <property type="match status" value="3"/>
</dbReference>
<dbReference type="PANTHER" id="PTHR27008:SF486">
    <property type="entry name" value="LRR RECEPTOR-LIKE SERINE_THREONINE-PROTEIN KINASE RCH1"/>
    <property type="match status" value="1"/>
</dbReference>
<evidence type="ECO:0000256" key="13">
    <source>
        <dbReference type="ARBA" id="ARBA00022840"/>
    </source>
</evidence>
<dbReference type="Pfam" id="PF23598">
    <property type="entry name" value="LRR_14"/>
    <property type="match status" value="1"/>
</dbReference>
<keyword evidence="9" id="KW-0732">Signal</keyword>
<gene>
    <name evidence="23" type="ORF">FRX31_015983</name>
</gene>
<dbReference type="Gene3D" id="3.80.10.10">
    <property type="entry name" value="Ribonuclease Inhibitor"/>
    <property type="match status" value="6"/>
</dbReference>
<organism evidence="23 24">
    <name type="scientific">Thalictrum thalictroides</name>
    <name type="common">Rue-anemone</name>
    <name type="synonym">Anemone thalictroides</name>
    <dbReference type="NCBI Taxonomy" id="46969"/>
    <lineage>
        <taxon>Eukaryota</taxon>
        <taxon>Viridiplantae</taxon>
        <taxon>Streptophyta</taxon>
        <taxon>Embryophyta</taxon>
        <taxon>Tracheophyta</taxon>
        <taxon>Spermatophyta</taxon>
        <taxon>Magnoliopsida</taxon>
        <taxon>Ranunculales</taxon>
        <taxon>Ranunculaceae</taxon>
        <taxon>Thalictroideae</taxon>
        <taxon>Thalictrum</taxon>
    </lineage>
</organism>
<dbReference type="GO" id="GO:0010078">
    <property type="term" value="P:maintenance of root meristem identity"/>
    <property type="evidence" value="ECO:0007669"/>
    <property type="project" value="UniProtKB-ARBA"/>
</dbReference>
<dbReference type="Gene3D" id="3.30.200.20">
    <property type="entry name" value="Phosphorylase Kinase, domain 1"/>
    <property type="match status" value="1"/>
</dbReference>
<dbReference type="FunFam" id="3.80.10.10:FF:000333">
    <property type="entry name" value="LRR receptor-like serine/threonine-protein kinase RCH1"/>
    <property type="match status" value="1"/>
</dbReference>
<accession>A0A7J6WAP1</accession>
<dbReference type="SMART" id="SM00220">
    <property type="entry name" value="S_TKc"/>
    <property type="match status" value="1"/>
</dbReference>
<dbReference type="PRINTS" id="PR00019">
    <property type="entry name" value="LEURICHRPT"/>
</dbReference>
<feature type="transmembrane region" description="Helical" evidence="21">
    <location>
        <begin position="21"/>
        <end position="38"/>
    </location>
</feature>
<dbReference type="GO" id="GO:0001653">
    <property type="term" value="F:peptide receptor activity"/>
    <property type="evidence" value="ECO:0007669"/>
    <property type="project" value="UniProtKB-ARBA"/>
</dbReference>
<evidence type="ECO:0000256" key="4">
    <source>
        <dbReference type="ARBA" id="ARBA00022527"/>
    </source>
</evidence>
<evidence type="ECO:0000256" key="16">
    <source>
        <dbReference type="ARBA" id="ARBA00023136"/>
    </source>
</evidence>
<keyword evidence="4" id="KW-0723">Serine/threonine-protein kinase</keyword>
<dbReference type="PROSITE" id="PS51450">
    <property type="entry name" value="LRR"/>
    <property type="match status" value="1"/>
</dbReference>
<dbReference type="SMART" id="SM00369">
    <property type="entry name" value="LRR_TYP"/>
    <property type="match status" value="8"/>
</dbReference>
<dbReference type="PROSITE" id="PS00107">
    <property type="entry name" value="PROTEIN_KINASE_ATP"/>
    <property type="match status" value="1"/>
</dbReference>
<dbReference type="FunFam" id="3.80.10.10:FF:000400">
    <property type="entry name" value="Nuclear pore complex protein NUP107"/>
    <property type="match status" value="1"/>
</dbReference>
<evidence type="ECO:0000256" key="3">
    <source>
        <dbReference type="ARBA" id="ARBA00022475"/>
    </source>
</evidence>
<dbReference type="FunFam" id="3.80.10.10:FF:002654">
    <property type="entry name" value="LRR receptor-like serine/threonine-protein kinase RCH1"/>
    <property type="match status" value="1"/>
</dbReference>
<evidence type="ECO:0000313" key="24">
    <source>
        <dbReference type="Proteomes" id="UP000554482"/>
    </source>
</evidence>
<dbReference type="EMBL" id="JABWDY010018707">
    <property type="protein sequence ID" value="KAF5194429.1"/>
    <property type="molecule type" value="Genomic_DNA"/>
</dbReference>
<dbReference type="GO" id="GO:0005886">
    <property type="term" value="C:plasma membrane"/>
    <property type="evidence" value="ECO:0007669"/>
    <property type="project" value="UniProtKB-SubCell"/>
</dbReference>
<comment type="similarity">
    <text evidence="2">Belongs to the protein kinase superfamily. Ser/Thr protein kinase family.</text>
</comment>
<evidence type="ECO:0000259" key="22">
    <source>
        <dbReference type="PROSITE" id="PS50011"/>
    </source>
</evidence>
<keyword evidence="7" id="KW-0808">Transferase</keyword>
<dbReference type="InterPro" id="IPR011009">
    <property type="entry name" value="Kinase-like_dom_sf"/>
</dbReference>
<dbReference type="Proteomes" id="UP000554482">
    <property type="component" value="Unassembled WGS sequence"/>
</dbReference>
<keyword evidence="15 21" id="KW-1133">Transmembrane helix</keyword>
<evidence type="ECO:0000256" key="2">
    <source>
        <dbReference type="ARBA" id="ARBA00008684"/>
    </source>
</evidence>
<evidence type="ECO:0000256" key="9">
    <source>
        <dbReference type="ARBA" id="ARBA00022729"/>
    </source>
</evidence>
<evidence type="ECO:0000256" key="15">
    <source>
        <dbReference type="ARBA" id="ARBA00022989"/>
    </source>
</evidence>
<dbReference type="PROSITE" id="PS00108">
    <property type="entry name" value="PROTEIN_KINASE_ST"/>
    <property type="match status" value="1"/>
</dbReference>
<dbReference type="GO" id="GO:0042277">
    <property type="term" value="F:peptide binding"/>
    <property type="evidence" value="ECO:0007669"/>
    <property type="project" value="UniProtKB-ARBA"/>
</dbReference>
<dbReference type="FunFam" id="3.30.200.20:FF:000517">
    <property type="entry name" value="probable LRR receptor-like serine/threonine-protein kinase At1g34110"/>
    <property type="match status" value="1"/>
</dbReference>
<dbReference type="GO" id="GO:0004674">
    <property type="term" value="F:protein serine/threonine kinase activity"/>
    <property type="evidence" value="ECO:0007669"/>
    <property type="project" value="UniProtKB-KW"/>
</dbReference>
<reference evidence="23 24" key="1">
    <citation type="submission" date="2020-06" db="EMBL/GenBank/DDBJ databases">
        <title>Transcriptomic and genomic resources for Thalictrum thalictroides and T. hernandezii: Facilitating candidate gene discovery in an emerging model plant lineage.</title>
        <authorList>
            <person name="Arias T."/>
            <person name="Riano-Pachon D.M."/>
            <person name="Di Stilio V.S."/>
        </authorList>
    </citation>
    <scope>NUCLEOTIDE SEQUENCE [LARGE SCALE GENOMIC DNA]</scope>
    <source>
        <strain evidence="24">cv. WT478/WT964</strain>
        <tissue evidence="23">Leaves</tissue>
    </source>
</reference>
<keyword evidence="14" id="KW-0832">Ubl conjugation</keyword>
<dbReference type="PROSITE" id="PS50011">
    <property type="entry name" value="PROTEIN_KINASE_DOM"/>
    <property type="match status" value="1"/>
</dbReference>
<dbReference type="PANTHER" id="PTHR27008">
    <property type="entry name" value="OS04G0122200 PROTEIN"/>
    <property type="match status" value="1"/>
</dbReference>
<dbReference type="InterPro" id="IPR003591">
    <property type="entry name" value="Leu-rich_rpt_typical-subtyp"/>
</dbReference>
<keyword evidence="6" id="KW-0433">Leucine-rich repeat</keyword>
<feature type="transmembrane region" description="Helical" evidence="21">
    <location>
        <begin position="735"/>
        <end position="756"/>
    </location>
</feature>
<keyword evidence="18 23" id="KW-0675">Receptor</keyword>
<dbReference type="InterPro" id="IPR001611">
    <property type="entry name" value="Leu-rich_rpt"/>
</dbReference>